<accession>A0A1H1MGW3</accession>
<evidence type="ECO:0000313" key="2">
    <source>
        <dbReference type="EMBL" id="SDR85897.1"/>
    </source>
</evidence>
<feature type="transmembrane region" description="Helical" evidence="1">
    <location>
        <begin position="6"/>
        <end position="25"/>
    </location>
</feature>
<feature type="transmembrane region" description="Helical" evidence="1">
    <location>
        <begin position="32"/>
        <end position="51"/>
    </location>
</feature>
<organism evidence="2 3">
    <name type="scientific">Halopseudomonas sabulinigri</name>
    <dbReference type="NCBI Taxonomy" id="472181"/>
    <lineage>
        <taxon>Bacteria</taxon>
        <taxon>Pseudomonadati</taxon>
        <taxon>Pseudomonadota</taxon>
        <taxon>Gammaproteobacteria</taxon>
        <taxon>Pseudomonadales</taxon>
        <taxon>Pseudomonadaceae</taxon>
        <taxon>Halopseudomonas</taxon>
    </lineage>
</organism>
<gene>
    <name evidence="2" type="ORF">SAMN05216271_0584</name>
</gene>
<dbReference type="OrthoDB" id="6945512at2"/>
<protein>
    <submittedName>
        <fullName evidence="2">Uncharacterized protein</fullName>
    </submittedName>
</protein>
<keyword evidence="1" id="KW-0812">Transmembrane</keyword>
<dbReference type="EMBL" id="LT629763">
    <property type="protein sequence ID" value="SDR85897.1"/>
    <property type="molecule type" value="Genomic_DNA"/>
</dbReference>
<dbReference type="RefSeq" id="WP_157719284.1">
    <property type="nucleotide sequence ID" value="NZ_LT629763.1"/>
</dbReference>
<keyword evidence="1" id="KW-1133">Transmembrane helix</keyword>
<keyword evidence="1" id="KW-0472">Membrane</keyword>
<reference evidence="3" key="1">
    <citation type="submission" date="2016-10" db="EMBL/GenBank/DDBJ databases">
        <authorList>
            <person name="Varghese N."/>
            <person name="Submissions S."/>
        </authorList>
    </citation>
    <scope>NUCLEOTIDE SEQUENCE [LARGE SCALE GENOMIC DNA]</scope>
    <source>
        <strain evidence="3">JCM 14963</strain>
    </source>
</reference>
<dbReference type="AlphaFoldDB" id="A0A1H1MGW3"/>
<evidence type="ECO:0000313" key="3">
    <source>
        <dbReference type="Proteomes" id="UP000243413"/>
    </source>
</evidence>
<dbReference type="Proteomes" id="UP000243413">
    <property type="component" value="Chromosome I"/>
</dbReference>
<name>A0A1H1MGW3_9GAMM</name>
<proteinExistence type="predicted"/>
<sequence length="58" mass="6382">MEHELFWASLAIFSVGVLFICAGFSRRDNASGIGLLWVGAACMLGLVFYHIPKMLHLA</sequence>
<evidence type="ECO:0000256" key="1">
    <source>
        <dbReference type="SAM" id="Phobius"/>
    </source>
</evidence>